<feature type="compositionally biased region" description="Polar residues" evidence="1">
    <location>
        <begin position="12"/>
        <end position="22"/>
    </location>
</feature>
<gene>
    <name evidence="3" type="ORF">M408DRAFT_332162</name>
</gene>
<feature type="region of interest" description="Disordered" evidence="1">
    <location>
        <begin position="250"/>
        <end position="287"/>
    </location>
</feature>
<dbReference type="GO" id="GO:0030687">
    <property type="term" value="C:preribosome, large subunit precursor"/>
    <property type="evidence" value="ECO:0007669"/>
    <property type="project" value="TreeGrafter"/>
</dbReference>
<dbReference type="AlphaFoldDB" id="A0A0C2WBK4"/>
<dbReference type="STRING" id="933852.A0A0C2WBK4"/>
<feature type="compositionally biased region" description="Basic residues" evidence="1">
    <location>
        <begin position="1"/>
        <end position="11"/>
    </location>
</feature>
<protein>
    <recommendedName>
        <fullName evidence="2">Brix domain-containing protein</fullName>
    </recommendedName>
</protein>
<dbReference type="PANTHER" id="PTHR12661:SF5">
    <property type="entry name" value="SUPPRESSOR OF SWI4 1 HOMOLOG"/>
    <property type="match status" value="1"/>
</dbReference>
<keyword evidence="4" id="KW-1185">Reference proteome</keyword>
<dbReference type="InterPro" id="IPR045112">
    <property type="entry name" value="PPAN-like"/>
</dbReference>
<feature type="region of interest" description="Disordered" evidence="1">
    <location>
        <begin position="333"/>
        <end position="411"/>
    </location>
</feature>
<organism evidence="3 4">
    <name type="scientific">Serendipita vermifera MAFF 305830</name>
    <dbReference type="NCBI Taxonomy" id="933852"/>
    <lineage>
        <taxon>Eukaryota</taxon>
        <taxon>Fungi</taxon>
        <taxon>Dikarya</taxon>
        <taxon>Basidiomycota</taxon>
        <taxon>Agaricomycotina</taxon>
        <taxon>Agaricomycetes</taxon>
        <taxon>Sebacinales</taxon>
        <taxon>Serendipitaceae</taxon>
        <taxon>Serendipita</taxon>
    </lineage>
</organism>
<feature type="region of interest" description="Disordered" evidence="1">
    <location>
        <begin position="1"/>
        <end position="27"/>
    </location>
</feature>
<dbReference type="PROSITE" id="PS50833">
    <property type="entry name" value="BRIX"/>
    <property type="match status" value="1"/>
</dbReference>
<accession>A0A0C2WBK4</accession>
<feature type="non-terminal residue" evidence="3">
    <location>
        <position position="1"/>
    </location>
</feature>
<dbReference type="HOGENOM" id="CLU_026936_2_1_1"/>
<dbReference type="SMART" id="SM00879">
    <property type="entry name" value="Brix"/>
    <property type="match status" value="1"/>
</dbReference>
<evidence type="ECO:0000313" key="4">
    <source>
        <dbReference type="Proteomes" id="UP000054097"/>
    </source>
</evidence>
<evidence type="ECO:0000313" key="3">
    <source>
        <dbReference type="EMBL" id="KIM23803.1"/>
    </source>
</evidence>
<evidence type="ECO:0000259" key="2">
    <source>
        <dbReference type="PROSITE" id="PS50833"/>
    </source>
</evidence>
<feature type="compositionally biased region" description="Acidic residues" evidence="1">
    <location>
        <begin position="366"/>
        <end position="411"/>
    </location>
</feature>
<sequence length="411" mass="46249">MARRRKNRTHNKGNATAKTSNGIPGDPKSFVIKHGNVGHSIAQLVRDMRKVMEPNTATRLRERSRNKLKDYLVLGPTLEVTHILAFSLTPKAPTMRIVRLPAGPSLTFRVERYSLMKDVLNSKKRKRSKGLEYLTPPLLVLAAFPPASPSTPPHLTLLLKSFQSLFPSLSPHTISLSSARRVVLIHYNADRDTVDFRHFLITIRAQGVSRRVRKLLDGTRKSRGGSVLDLGNEKDVADFILKQGGPEGYESASSYASDAEDNAENKVELPSDYLGRNNRKGEQRSVSLEEIGPRMELKLLKVSEGMPGKEGAVIWNRFIKKSAAEIKALKKEHEEKARLRKHRREEQEANIARKKASSQKEPTKQEEEEEEEESAEEELEEADWDEDDEVSESEHDSNEEEGDSDSESDAA</sequence>
<dbReference type="GO" id="GO:0006364">
    <property type="term" value="P:rRNA processing"/>
    <property type="evidence" value="ECO:0007669"/>
    <property type="project" value="InterPro"/>
</dbReference>
<proteinExistence type="predicted"/>
<dbReference type="GO" id="GO:0019843">
    <property type="term" value="F:rRNA binding"/>
    <property type="evidence" value="ECO:0007669"/>
    <property type="project" value="InterPro"/>
</dbReference>
<evidence type="ECO:0000256" key="1">
    <source>
        <dbReference type="SAM" id="MobiDB-lite"/>
    </source>
</evidence>
<dbReference type="PANTHER" id="PTHR12661">
    <property type="entry name" value="PETER PAN-RELATED"/>
    <property type="match status" value="1"/>
</dbReference>
<feature type="domain" description="Brix" evidence="2">
    <location>
        <begin position="27"/>
        <end position="308"/>
    </location>
</feature>
<dbReference type="Proteomes" id="UP000054097">
    <property type="component" value="Unassembled WGS sequence"/>
</dbReference>
<dbReference type="Pfam" id="PF04427">
    <property type="entry name" value="Brix"/>
    <property type="match status" value="1"/>
</dbReference>
<dbReference type="EMBL" id="KN824332">
    <property type="protein sequence ID" value="KIM23803.1"/>
    <property type="molecule type" value="Genomic_DNA"/>
</dbReference>
<dbReference type="InterPro" id="IPR007109">
    <property type="entry name" value="Brix"/>
</dbReference>
<reference evidence="4" key="2">
    <citation type="submission" date="2015-01" db="EMBL/GenBank/DDBJ databases">
        <title>Evolutionary Origins and Diversification of the Mycorrhizal Mutualists.</title>
        <authorList>
            <consortium name="DOE Joint Genome Institute"/>
            <consortium name="Mycorrhizal Genomics Consortium"/>
            <person name="Kohler A."/>
            <person name="Kuo A."/>
            <person name="Nagy L.G."/>
            <person name="Floudas D."/>
            <person name="Copeland A."/>
            <person name="Barry K.W."/>
            <person name="Cichocki N."/>
            <person name="Veneault-Fourrey C."/>
            <person name="LaButti K."/>
            <person name="Lindquist E.A."/>
            <person name="Lipzen A."/>
            <person name="Lundell T."/>
            <person name="Morin E."/>
            <person name="Murat C."/>
            <person name="Riley R."/>
            <person name="Ohm R."/>
            <person name="Sun H."/>
            <person name="Tunlid A."/>
            <person name="Henrissat B."/>
            <person name="Grigoriev I.V."/>
            <person name="Hibbett D.S."/>
            <person name="Martin F."/>
        </authorList>
    </citation>
    <scope>NUCLEOTIDE SEQUENCE [LARGE SCALE GENOMIC DNA]</scope>
    <source>
        <strain evidence="4">MAFF 305830</strain>
    </source>
</reference>
<dbReference type="OrthoDB" id="10261452at2759"/>
<dbReference type="GO" id="GO:0000027">
    <property type="term" value="P:ribosomal large subunit assembly"/>
    <property type="evidence" value="ECO:0007669"/>
    <property type="project" value="TreeGrafter"/>
</dbReference>
<reference evidence="3 4" key="1">
    <citation type="submission" date="2014-04" db="EMBL/GenBank/DDBJ databases">
        <authorList>
            <consortium name="DOE Joint Genome Institute"/>
            <person name="Kuo A."/>
            <person name="Zuccaro A."/>
            <person name="Kohler A."/>
            <person name="Nagy L.G."/>
            <person name="Floudas D."/>
            <person name="Copeland A."/>
            <person name="Barry K.W."/>
            <person name="Cichocki N."/>
            <person name="Veneault-Fourrey C."/>
            <person name="LaButti K."/>
            <person name="Lindquist E.A."/>
            <person name="Lipzen A."/>
            <person name="Lundell T."/>
            <person name="Morin E."/>
            <person name="Murat C."/>
            <person name="Sun H."/>
            <person name="Tunlid A."/>
            <person name="Henrissat B."/>
            <person name="Grigoriev I.V."/>
            <person name="Hibbett D.S."/>
            <person name="Martin F."/>
            <person name="Nordberg H.P."/>
            <person name="Cantor M.N."/>
            <person name="Hua S.X."/>
        </authorList>
    </citation>
    <scope>NUCLEOTIDE SEQUENCE [LARGE SCALE GENOMIC DNA]</scope>
    <source>
        <strain evidence="3 4">MAFF 305830</strain>
    </source>
</reference>
<name>A0A0C2WBK4_SERVB</name>